<dbReference type="Proteomes" id="UP000655225">
    <property type="component" value="Unassembled WGS sequence"/>
</dbReference>
<evidence type="ECO:0000256" key="1">
    <source>
        <dbReference type="ARBA" id="ARBA00009861"/>
    </source>
</evidence>
<gene>
    <name evidence="4" type="ORF">HHK36_029491</name>
</gene>
<sequence length="447" mass="49779">MMMKVEVISRETIIPSSPIPHHLSNFQLSFLDQLSPPVYVPILLFYPFDDSNTNAEKSNLLKKSLSETLTHFYPLAGRVKDNRFVDCNDEGAHYIVIHVNGQLSDVLRQPNDDLLKQFLPFEAYGSWVGLGTEVILAIQVNFFDCGGMAMGVCISHKLADASSLANFVSSWSAIARGGSDFMEPRFEVASLFPWRDLSGFNPTIGITDEKILAKSFVFDASMIAALRKTPPNGAAIAGTYFRKCLSNRDCITGYGECERVLLCGEPGLKVSTQNLLRLMLGSFDPPLGKGVAEIEGFDLPWVLQAVANLWIRELISRLIYFHNIRNFPIVLLGLPWFLHAVANLWIKGLISHLINFHNIRNLQIVHLGKLSIRDVLWGYSFILGRLASSNPNPTCGSILLTRRSESRCNTVTSFFDGMFAGEIIIPSSVSATGMEKDEDQKAFYLSF</sequence>
<reference evidence="4 5" key="1">
    <citation type="submission" date="2020-04" db="EMBL/GenBank/DDBJ databases">
        <title>Plant Genome Project.</title>
        <authorList>
            <person name="Zhang R.-G."/>
        </authorList>
    </citation>
    <scope>NUCLEOTIDE SEQUENCE [LARGE SCALE GENOMIC DNA]</scope>
    <source>
        <strain evidence="4">YNK0</strain>
        <tissue evidence="4">Leaf</tissue>
    </source>
</reference>
<organism evidence="4 5">
    <name type="scientific">Tetracentron sinense</name>
    <name type="common">Spur-leaf</name>
    <dbReference type="NCBI Taxonomy" id="13715"/>
    <lineage>
        <taxon>Eukaryota</taxon>
        <taxon>Viridiplantae</taxon>
        <taxon>Streptophyta</taxon>
        <taxon>Embryophyta</taxon>
        <taxon>Tracheophyta</taxon>
        <taxon>Spermatophyta</taxon>
        <taxon>Magnoliopsida</taxon>
        <taxon>Trochodendrales</taxon>
        <taxon>Trochodendraceae</taxon>
        <taxon>Tetracentron</taxon>
    </lineage>
</organism>
<dbReference type="InterPro" id="IPR023213">
    <property type="entry name" value="CAT-like_dom_sf"/>
</dbReference>
<dbReference type="PANTHER" id="PTHR31623:SF17">
    <property type="entry name" value="F21J9.9"/>
    <property type="match status" value="1"/>
</dbReference>
<name>A0A834YBE4_TETSI</name>
<keyword evidence="3" id="KW-0012">Acyltransferase</keyword>
<protein>
    <submittedName>
        <fullName evidence="4">Uncharacterized protein</fullName>
    </submittedName>
</protein>
<dbReference type="OrthoDB" id="671439at2759"/>
<proteinExistence type="inferred from homology"/>
<accession>A0A834YBE4</accession>
<dbReference type="EMBL" id="JABCRI010000023">
    <property type="protein sequence ID" value="KAF8378154.1"/>
    <property type="molecule type" value="Genomic_DNA"/>
</dbReference>
<comment type="caution">
    <text evidence="4">The sequence shown here is derived from an EMBL/GenBank/DDBJ whole genome shotgun (WGS) entry which is preliminary data.</text>
</comment>
<dbReference type="Gene3D" id="3.30.559.10">
    <property type="entry name" value="Chloramphenicol acetyltransferase-like domain"/>
    <property type="match status" value="1"/>
</dbReference>
<dbReference type="AlphaFoldDB" id="A0A834YBE4"/>
<evidence type="ECO:0000256" key="3">
    <source>
        <dbReference type="ARBA" id="ARBA00023315"/>
    </source>
</evidence>
<evidence type="ECO:0000256" key="2">
    <source>
        <dbReference type="ARBA" id="ARBA00022679"/>
    </source>
</evidence>
<dbReference type="GO" id="GO:0016746">
    <property type="term" value="F:acyltransferase activity"/>
    <property type="evidence" value="ECO:0007669"/>
    <property type="project" value="UniProtKB-KW"/>
</dbReference>
<dbReference type="PANTHER" id="PTHR31623">
    <property type="entry name" value="F21J9.9"/>
    <property type="match status" value="1"/>
</dbReference>
<dbReference type="Pfam" id="PF02458">
    <property type="entry name" value="Transferase"/>
    <property type="match status" value="1"/>
</dbReference>
<comment type="similarity">
    <text evidence="1">Belongs to the plant acyltransferase family.</text>
</comment>
<evidence type="ECO:0000313" key="5">
    <source>
        <dbReference type="Proteomes" id="UP000655225"/>
    </source>
</evidence>
<keyword evidence="2" id="KW-0808">Transferase</keyword>
<keyword evidence="5" id="KW-1185">Reference proteome</keyword>
<evidence type="ECO:0000313" key="4">
    <source>
        <dbReference type="EMBL" id="KAF8378154.1"/>
    </source>
</evidence>